<gene>
    <name evidence="1" type="ORF">FSA05_00200</name>
</gene>
<organism evidence="1 2">
    <name type="scientific">Parabacteroides distasonis</name>
    <dbReference type="NCBI Taxonomy" id="823"/>
    <lineage>
        <taxon>Bacteria</taxon>
        <taxon>Pseudomonadati</taxon>
        <taxon>Bacteroidota</taxon>
        <taxon>Bacteroidia</taxon>
        <taxon>Bacteroidales</taxon>
        <taxon>Tannerellaceae</taxon>
        <taxon>Parabacteroides</taxon>
    </lineage>
</organism>
<evidence type="ECO:0000313" key="1">
    <source>
        <dbReference type="EMBL" id="TWV64079.1"/>
    </source>
</evidence>
<evidence type="ECO:0000313" key="2">
    <source>
        <dbReference type="Proteomes" id="UP000315827"/>
    </source>
</evidence>
<accession>A0A5C6KNG5</accession>
<dbReference type="AlphaFoldDB" id="A0A5C6KNG5"/>
<name>A0A5C6KNG5_PARDI</name>
<dbReference type="RefSeq" id="WP_146374680.1">
    <property type="nucleotide sequence ID" value="NZ_VOHW01000001.1"/>
</dbReference>
<sequence length="77" mass="8998">MKTKFAVKLEEYNSSNRFLTKDVESFNRTIPYGSRYFQFKHEIAYFDTKEEAITACEEAFKYEGTQGLPVILEAIVD</sequence>
<proteinExistence type="predicted"/>
<reference evidence="1 2" key="1">
    <citation type="submission" date="2019-07" db="EMBL/GenBank/DDBJ databases">
        <title>Genome sequencing of Parabacteroides distasonis iSURF_7.</title>
        <authorList>
            <person name="Degefu H.N."/>
            <person name="Ruoff K.L."/>
            <person name="Price C.E."/>
            <person name="Valls R.A."/>
            <person name="O'Toole G.A."/>
        </authorList>
    </citation>
    <scope>NUCLEOTIDE SEQUENCE [LARGE SCALE GENOMIC DNA]</scope>
    <source>
        <strain evidence="1 2">CFPLTA003_1B</strain>
    </source>
</reference>
<dbReference type="Proteomes" id="UP000315827">
    <property type="component" value="Unassembled WGS sequence"/>
</dbReference>
<comment type="caution">
    <text evidence="1">The sequence shown here is derived from an EMBL/GenBank/DDBJ whole genome shotgun (WGS) entry which is preliminary data.</text>
</comment>
<protein>
    <submittedName>
        <fullName evidence="1">Uncharacterized protein</fullName>
    </submittedName>
</protein>
<dbReference type="EMBL" id="VOHW01000001">
    <property type="protein sequence ID" value="TWV64079.1"/>
    <property type="molecule type" value="Genomic_DNA"/>
</dbReference>